<sequence>MTDFYFIRHGQTTANVRGLKQGTMNTAITELNETGLAQAANLRDHFDISFADQVVASPLNRTRKTAAVLNEKAQLPISYDDRLLEISYGDWDGQKNLDLEKQYPDVFDHNLHDVLPTYVDLAHGESFEKVADRAKSFMTEFATKYPDQAIIVVTHGFTVKAAAMTAVQPANLMALPEPGNTSVTKIGFDAASGQAYLWCYNQQY</sequence>
<dbReference type="InterPro" id="IPR050275">
    <property type="entry name" value="PGM_Phosphatase"/>
</dbReference>
<dbReference type="Proteomes" id="UP000051845">
    <property type="component" value="Unassembled WGS sequence"/>
</dbReference>
<dbReference type="GO" id="GO:0016791">
    <property type="term" value="F:phosphatase activity"/>
    <property type="evidence" value="ECO:0007669"/>
    <property type="project" value="TreeGrafter"/>
</dbReference>
<evidence type="ECO:0000313" key="2">
    <source>
        <dbReference type="Proteomes" id="UP000051845"/>
    </source>
</evidence>
<dbReference type="CDD" id="cd07067">
    <property type="entry name" value="HP_PGM_like"/>
    <property type="match status" value="1"/>
</dbReference>
<name>A0A0R2BHD7_SECCO</name>
<gene>
    <name evidence="1" type="ORF">FC82_GL002541</name>
</gene>
<protein>
    <submittedName>
        <fullName evidence="1">Phosphoglycerate mutase</fullName>
    </submittedName>
</protein>
<dbReference type="STRING" id="33960.TY91_13525"/>
<dbReference type="PANTHER" id="PTHR48100:SF62">
    <property type="entry name" value="GLUCOSYL-3-PHOSPHOGLYCERATE PHOSPHATASE"/>
    <property type="match status" value="1"/>
</dbReference>
<dbReference type="InterPro" id="IPR029033">
    <property type="entry name" value="His_PPase_superfam"/>
</dbReference>
<evidence type="ECO:0000313" key="1">
    <source>
        <dbReference type="EMBL" id="KRM75148.1"/>
    </source>
</evidence>
<accession>A0A0R2BHD7</accession>
<dbReference type="AlphaFoldDB" id="A0A0R2BHD7"/>
<reference evidence="1 2" key="1">
    <citation type="journal article" date="2015" name="Genome Announc.">
        <title>Expanding the biotechnology potential of lactobacilli through comparative genomics of 213 strains and associated genera.</title>
        <authorList>
            <person name="Sun Z."/>
            <person name="Harris H.M."/>
            <person name="McCann A."/>
            <person name="Guo C."/>
            <person name="Argimon S."/>
            <person name="Zhang W."/>
            <person name="Yang X."/>
            <person name="Jeffery I.B."/>
            <person name="Cooney J.C."/>
            <person name="Kagawa T.F."/>
            <person name="Liu W."/>
            <person name="Song Y."/>
            <person name="Salvetti E."/>
            <person name="Wrobel A."/>
            <person name="Rasinkangas P."/>
            <person name="Parkhill J."/>
            <person name="Rea M.C."/>
            <person name="O'Sullivan O."/>
            <person name="Ritari J."/>
            <person name="Douillard F.P."/>
            <person name="Paul Ross R."/>
            <person name="Yang R."/>
            <person name="Briner A.E."/>
            <person name="Felis G.E."/>
            <person name="de Vos W.M."/>
            <person name="Barrangou R."/>
            <person name="Klaenhammer T.R."/>
            <person name="Caufield P.W."/>
            <person name="Cui Y."/>
            <person name="Zhang H."/>
            <person name="O'Toole P.W."/>
        </authorList>
    </citation>
    <scope>NUCLEOTIDE SEQUENCE [LARGE SCALE GENOMIC DNA]</scope>
    <source>
        <strain evidence="1 2">DSM 20515</strain>
    </source>
</reference>
<dbReference type="GO" id="GO:0005737">
    <property type="term" value="C:cytoplasm"/>
    <property type="evidence" value="ECO:0007669"/>
    <property type="project" value="TreeGrafter"/>
</dbReference>
<dbReference type="Gene3D" id="3.40.50.1240">
    <property type="entry name" value="Phosphoglycerate mutase-like"/>
    <property type="match status" value="1"/>
</dbReference>
<organism evidence="1 2">
    <name type="scientific">Secundilactobacillus collinoides DSM 20515 = JCM 1123</name>
    <dbReference type="NCBI Taxonomy" id="1423733"/>
    <lineage>
        <taxon>Bacteria</taxon>
        <taxon>Bacillati</taxon>
        <taxon>Bacillota</taxon>
        <taxon>Bacilli</taxon>
        <taxon>Lactobacillales</taxon>
        <taxon>Lactobacillaceae</taxon>
        <taxon>Secundilactobacillus</taxon>
    </lineage>
</organism>
<dbReference type="EMBL" id="AYYR01000055">
    <property type="protein sequence ID" value="KRM75148.1"/>
    <property type="molecule type" value="Genomic_DNA"/>
</dbReference>
<comment type="caution">
    <text evidence="1">The sequence shown here is derived from an EMBL/GenBank/DDBJ whole genome shotgun (WGS) entry which is preliminary data.</text>
</comment>
<proteinExistence type="predicted"/>
<dbReference type="SUPFAM" id="SSF53254">
    <property type="entry name" value="Phosphoglycerate mutase-like"/>
    <property type="match status" value="1"/>
</dbReference>
<dbReference type="Pfam" id="PF00300">
    <property type="entry name" value="His_Phos_1"/>
    <property type="match status" value="1"/>
</dbReference>
<dbReference type="SMART" id="SM00855">
    <property type="entry name" value="PGAM"/>
    <property type="match status" value="1"/>
</dbReference>
<dbReference type="RefSeq" id="WP_054759542.1">
    <property type="nucleotide sequence ID" value="NZ_AYYR01000055.1"/>
</dbReference>
<dbReference type="PATRIC" id="fig|1423733.4.peg.2656"/>
<dbReference type="PANTHER" id="PTHR48100">
    <property type="entry name" value="BROAD-SPECIFICITY PHOSPHATASE YOR283W-RELATED"/>
    <property type="match status" value="1"/>
</dbReference>
<dbReference type="InterPro" id="IPR013078">
    <property type="entry name" value="His_Pase_superF_clade-1"/>
</dbReference>